<dbReference type="eggNOG" id="COG3500">
    <property type="taxonomic scope" value="Bacteria"/>
</dbReference>
<accession>F5XET0</accession>
<evidence type="ECO:0008006" key="3">
    <source>
        <dbReference type="Google" id="ProtNLM"/>
    </source>
</evidence>
<dbReference type="RefSeq" id="WP_013863168.1">
    <property type="nucleotide sequence ID" value="NC_015635.1"/>
</dbReference>
<dbReference type="SUPFAM" id="SSF69279">
    <property type="entry name" value="Phage tail proteins"/>
    <property type="match status" value="1"/>
</dbReference>
<dbReference type="AlphaFoldDB" id="F5XET0"/>
<reference evidence="1 2" key="1">
    <citation type="submission" date="2011-05" db="EMBL/GenBank/DDBJ databases">
        <title>Whole genome sequence of Microlunatus phosphovorus NM-1.</title>
        <authorList>
            <person name="Hosoyama A."/>
            <person name="Sasaki K."/>
            <person name="Harada T."/>
            <person name="Igarashi R."/>
            <person name="Kawakoshi A."/>
            <person name="Sasagawa M."/>
            <person name="Fukada J."/>
            <person name="Nakamura S."/>
            <person name="Katano Y."/>
            <person name="Hanada S."/>
            <person name="Kamagata Y."/>
            <person name="Nakamura N."/>
            <person name="Yamazaki S."/>
            <person name="Fujita N."/>
        </authorList>
    </citation>
    <scope>NUCLEOTIDE SEQUENCE [LARGE SCALE GENOMIC DNA]</scope>
    <source>
        <strain evidence="2">ATCC 700054 / DSM 10555 / JCM 9379 / NBRC 101784 / NCIMB 13414 / VKM Ac-1990 / NM-1</strain>
    </source>
</reference>
<dbReference type="Proteomes" id="UP000007947">
    <property type="component" value="Chromosome"/>
</dbReference>
<keyword evidence="2" id="KW-1185">Reference proteome</keyword>
<dbReference type="Pfam" id="PF05954">
    <property type="entry name" value="Phage_GPD"/>
    <property type="match status" value="1"/>
</dbReference>
<dbReference type="OrthoDB" id="4070623at2"/>
<name>F5XET0_MICPN</name>
<dbReference type="STRING" id="1032480.MLP_22820"/>
<evidence type="ECO:0000313" key="1">
    <source>
        <dbReference type="EMBL" id="BAK35296.1"/>
    </source>
</evidence>
<dbReference type="KEGG" id="mph:MLP_22820"/>
<dbReference type="Gene3D" id="3.55.50.10">
    <property type="entry name" value="Baseplate protein-like domains"/>
    <property type="match status" value="1"/>
</dbReference>
<proteinExistence type="predicted"/>
<evidence type="ECO:0000313" key="2">
    <source>
        <dbReference type="Proteomes" id="UP000007947"/>
    </source>
</evidence>
<dbReference type="HOGENOM" id="CLU_061954_0_0_11"/>
<sequence length="356" mass="38172">MSTLAAYVSTPALRVAGQVQPELAENLLDLTVESDIVGLSRCVLTVRNWGLRNSRSDYLYSDRDLLDFGTEVAVHLGPDDTEVFTGTISAIGADYPLDSVARTTVHAEDALYDLRMARRSRSFADSSLADIAGTIAGEHGLQARVDVGKVQRAVIAQLNQSDLAFLRGLARQEDAEVWLDGNVLHVSRRPDRGVGCDTPRLSYGSNLLSFRVLADLAEQVSEVRATGWSVSDKQAIDEAAGAGELGAELGSLTSGTRLLEQVRGKRTEPLVRSVPLAAGEAKALAKAAYLERARRFVTGTAVTGGTPAAQVGGPVELIGLGTLFDGRYAVTRVRHRFDLQRGLRTYLDVERPGIGG</sequence>
<dbReference type="EMBL" id="AP012204">
    <property type="protein sequence ID" value="BAK35296.1"/>
    <property type="molecule type" value="Genomic_DNA"/>
</dbReference>
<gene>
    <name evidence="1" type="ordered locus">MLP_22820</name>
</gene>
<organism evidence="1 2">
    <name type="scientific">Microlunatus phosphovorus (strain ATCC 700054 / DSM 10555 / JCM 9379 / NBRC 101784 / NCIMB 13414 / VKM Ac-1990 / NM-1)</name>
    <dbReference type="NCBI Taxonomy" id="1032480"/>
    <lineage>
        <taxon>Bacteria</taxon>
        <taxon>Bacillati</taxon>
        <taxon>Actinomycetota</taxon>
        <taxon>Actinomycetes</taxon>
        <taxon>Propionibacteriales</taxon>
        <taxon>Propionibacteriaceae</taxon>
        <taxon>Microlunatus</taxon>
    </lineage>
</organism>
<protein>
    <recommendedName>
        <fullName evidence="3">Phage late control D family protein</fullName>
    </recommendedName>
</protein>